<dbReference type="InterPro" id="IPR050641">
    <property type="entry name" value="RIFMO-like"/>
</dbReference>
<reference evidence="7 8" key="1">
    <citation type="journal article" date="2016" name="Mol. Biol. Evol.">
        <title>Comparative Genomics of Early-Diverging Mushroom-Forming Fungi Provides Insights into the Origins of Lignocellulose Decay Capabilities.</title>
        <authorList>
            <person name="Nagy L.G."/>
            <person name="Riley R."/>
            <person name="Tritt A."/>
            <person name="Adam C."/>
            <person name="Daum C."/>
            <person name="Floudas D."/>
            <person name="Sun H."/>
            <person name="Yadav J.S."/>
            <person name="Pangilinan J."/>
            <person name="Larsson K.H."/>
            <person name="Matsuura K."/>
            <person name="Barry K."/>
            <person name="Labutti K."/>
            <person name="Kuo R."/>
            <person name="Ohm R.A."/>
            <person name="Bhattacharya S.S."/>
            <person name="Shirouzu T."/>
            <person name="Yoshinaga Y."/>
            <person name="Martin F.M."/>
            <person name="Grigoriev I.V."/>
            <person name="Hibbett D.S."/>
        </authorList>
    </citation>
    <scope>NUCLEOTIDE SEQUENCE [LARGE SCALE GENOMIC DNA]</scope>
    <source>
        <strain evidence="7 8">HHB14362 ss-1</strain>
    </source>
</reference>
<evidence type="ECO:0000256" key="3">
    <source>
        <dbReference type="ARBA" id="ARBA00022827"/>
    </source>
</evidence>
<evidence type="ECO:0000313" key="8">
    <source>
        <dbReference type="Proteomes" id="UP000076761"/>
    </source>
</evidence>
<keyword evidence="8" id="KW-1185">Reference proteome</keyword>
<dbReference type="InterPro" id="IPR038220">
    <property type="entry name" value="PHOX_C_sf"/>
</dbReference>
<dbReference type="Pfam" id="PF01494">
    <property type="entry name" value="FAD_binding_3"/>
    <property type="match status" value="1"/>
</dbReference>
<evidence type="ECO:0000256" key="1">
    <source>
        <dbReference type="ARBA" id="ARBA00001974"/>
    </source>
</evidence>
<name>A0A165LTI5_9AGAM</name>
<keyword evidence="4" id="KW-0560">Oxidoreductase</keyword>
<dbReference type="PANTHER" id="PTHR43004:SF19">
    <property type="entry name" value="BINDING MONOOXYGENASE, PUTATIVE (JCVI)-RELATED"/>
    <property type="match status" value="1"/>
</dbReference>
<dbReference type="Gene3D" id="3.30.70.2450">
    <property type="match status" value="1"/>
</dbReference>
<dbReference type="SUPFAM" id="SSF51905">
    <property type="entry name" value="FAD/NAD(P)-binding domain"/>
    <property type="match status" value="1"/>
</dbReference>
<dbReference type="GO" id="GO:0016709">
    <property type="term" value="F:oxidoreductase activity, acting on paired donors, with incorporation or reduction of molecular oxygen, NAD(P)H as one donor, and incorporation of one atom of oxygen"/>
    <property type="evidence" value="ECO:0007669"/>
    <property type="project" value="UniProtKB-ARBA"/>
</dbReference>
<evidence type="ECO:0000256" key="2">
    <source>
        <dbReference type="ARBA" id="ARBA00022630"/>
    </source>
</evidence>
<sequence>MQAGAGPAGLVLAITLRQNGVPVRIIDKEPTYHIGARASGIMPRTLEIYEFLGVLPDIMKASMPPIMICSYDPLDGTNIAEAYPMFPHNDPAPDRPYLNPRILAQNLNQAILRFHLAKYDCRVELGTELRDFEDKGHHIAATLVQKGLDGGEVTESYVASYLVGTDGARGIVRKMLGMTFDGEPYEGLNMVVADIRLHGLEGSNWHKWGEMSDRLIVMRKTEEGDKHWLLAGGRAMDTSNLRGEPALMTQWIADVTGRRDIEVTEVLTFAYYKPQMRMVKEFSRGRVYLAGDAAHVHSPAGGQGMNNGIADAFSLAWRLSLAYRSLASADLMVSYTAERAPVIKAMLQRTTAILEDSSISWGKFALKMGRKDRLPLFQLDLNYRWSPVILEEASQGRAPSGGFSGSPDQAERIHAGDRAPDAPGLVDLTATDDPAKRLFQYFKPTHHTVLIFSSSEAAISSFVLEVQKVPASAVRSVVVIPGTISVRPDNIDFEFVWRSMVDYSLKDCEGHAYNSYSVGSLDGDVAVIVRPDGVIGGIVEDGNGVAKYFQRILAV</sequence>
<dbReference type="Gene3D" id="3.50.50.60">
    <property type="entry name" value="FAD/NAD(P)-binding domain"/>
    <property type="match status" value="1"/>
</dbReference>
<dbReference type="EMBL" id="KV425785">
    <property type="protein sequence ID" value="KZT17496.1"/>
    <property type="molecule type" value="Genomic_DNA"/>
</dbReference>
<dbReference type="OrthoDB" id="2690153at2759"/>
<dbReference type="GO" id="GO:0071949">
    <property type="term" value="F:FAD binding"/>
    <property type="evidence" value="ECO:0007669"/>
    <property type="project" value="InterPro"/>
</dbReference>
<dbReference type="PRINTS" id="PR00420">
    <property type="entry name" value="RNGMNOXGNASE"/>
</dbReference>
<proteinExistence type="predicted"/>
<dbReference type="InterPro" id="IPR036188">
    <property type="entry name" value="FAD/NAD-bd_sf"/>
</dbReference>
<dbReference type="STRING" id="1314782.A0A165LTI5"/>
<dbReference type="EMBL" id="KV425786">
    <property type="protein sequence ID" value="KZT17493.1"/>
    <property type="molecule type" value="Genomic_DNA"/>
</dbReference>
<keyword evidence="3" id="KW-0274">FAD</keyword>
<dbReference type="Proteomes" id="UP000076761">
    <property type="component" value="Unassembled WGS sequence"/>
</dbReference>
<organism evidence="7 8">
    <name type="scientific">Neolentinus lepideus HHB14362 ss-1</name>
    <dbReference type="NCBI Taxonomy" id="1314782"/>
    <lineage>
        <taxon>Eukaryota</taxon>
        <taxon>Fungi</taxon>
        <taxon>Dikarya</taxon>
        <taxon>Basidiomycota</taxon>
        <taxon>Agaricomycotina</taxon>
        <taxon>Agaricomycetes</taxon>
        <taxon>Gloeophyllales</taxon>
        <taxon>Gloeophyllaceae</taxon>
        <taxon>Neolentinus</taxon>
    </lineage>
</organism>
<evidence type="ECO:0000256" key="4">
    <source>
        <dbReference type="ARBA" id="ARBA00023002"/>
    </source>
</evidence>
<evidence type="ECO:0000259" key="5">
    <source>
        <dbReference type="Pfam" id="PF01494"/>
    </source>
</evidence>
<protein>
    <submittedName>
        <fullName evidence="7">FAD/NAD(P)-binding domain-containing protein</fullName>
    </submittedName>
</protein>
<feature type="domain" description="FAD-binding" evidence="5">
    <location>
        <begin position="4"/>
        <end position="350"/>
    </location>
</feature>
<gene>
    <name evidence="7" type="ORF">NEOLEDRAFT_1103905</name>
    <name evidence="6" type="ORF">NEOLEDRAFT_1103909</name>
</gene>
<dbReference type="Gene3D" id="3.40.30.20">
    <property type="match status" value="1"/>
</dbReference>
<dbReference type="AlphaFoldDB" id="A0A165LTI5"/>
<evidence type="ECO:0000313" key="7">
    <source>
        <dbReference type="EMBL" id="KZT17496.1"/>
    </source>
</evidence>
<dbReference type="InterPro" id="IPR002938">
    <property type="entry name" value="FAD-bd"/>
</dbReference>
<keyword evidence="2" id="KW-0285">Flavoprotein</keyword>
<dbReference type="PANTHER" id="PTHR43004">
    <property type="entry name" value="TRK SYSTEM POTASSIUM UPTAKE PROTEIN"/>
    <property type="match status" value="1"/>
</dbReference>
<accession>A0A165LTI5</accession>
<comment type="cofactor">
    <cofactor evidence="1">
        <name>FAD</name>
        <dbReference type="ChEBI" id="CHEBI:57692"/>
    </cofactor>
</comment>
<evidence type="ECO:0000313" key="6">
    <source>
        <dbReference type="EMBL" id="KZT17493.1"/>
    </source>
</evidence>